<accession>A0AA39QHH1</accession>
<evidence type="ECO:0000313" key="3">
    <source>
        <dbReference type="Proteomes" id="UP001175228"/>
    </source>
</evidence>
<dbReference type="AlphaFoldDB" id="A0AA39QHH1"/>
<evidence type="ECO:0000313" key="2">
    <source>
        <dbReference type="EMBL" id="KAK0502389.1"/>
    </source>
</evidence>
<evidence type="ECO:0000256" key="1">
    <source>
        <dbReference type="SAM" id="MobiDB-lite"/>
    </source>
</evidence>
<organism evidence="2 3">
    <name type="scientific">Armillaria luteobubalina</name>
    <dbReference type="NCBI Taxonomy" id="153913"/>
    <lineage>
        <taxon>Eukaryota</taxon>
        <taxon>Fungi</taxon>
        <taxon>Dikarya</taxon>
        <taxon>Basidiomycota</taxon>
        <taxon>Agaricomycotina</taxon>
        <taxon>Agaricomycetes</taxon>
        <taxon>Agaricomycetidae</taxon>
        <taxon>Agaricales</taxon>
        <taxon>Marasmiineae</taxon>
        <taxon>Physalacriaceae</taxon>
        <taxon>Armillaria</taxon>
    </lineage>
</organism>
<feature type="region of interest" description="Disordered" evidence="1">
    <location>
        <begin position="103"/>
        <end position="129"/>
    </location>
</feature>
<dbReference type="Proteomes" id="UP001175228">
    <property type="component" value="Unassembled WGS sequence"/>
</dbReference>
<name>A0AA39QHH1_9AGAR</name>
<dbReference type="EMBL" id="JAUEPU010000005">
    <property type="protein sequence ID" value="KAK0502389.1"/>
    <property type="molecule type" value="Genomic_DNA"/>
</dbReference>
<sequence length="395" mass="44232">MPTHFHPIAFLTYQDPDFSPSCPTKAATIGHEFCHETTYGIPGSKGGHTRKGREVGKLRVWVVREASQLSDFVETSRRKAAPRLVDTFYCETTYRLPGSMGRCTGEDGESGKRAETTYRLPGSRGRCNSKDEESGGLRACVVRVNSKSFPLVERFPGVYCPPTTLARPKARIPQPNVTLRLAWPTNFTARRRIAIRRARVESWEESCAWIVWGSFGFGAANSFVPASRSFKLHSSMLNSFPCDVGKQLIKFRWKTSNRIPTSKGTPTTSADDRATIRRSPVCGSSLLPEAQAQDRRCARKPPSVEGDVGLDNGVLWLTRCSIQGTLTERRRLFKGERPSGLLFFFWANRTHHGRLDSPLKRFEREVTQVRGTNGRMTPPVCGSDEYLRGGEIMIL</sequence>
<keyword evidence="3" id="KW-1185">Reference proteome</keyword>
<comment type="caution">
    <text evidence="2">The sequence shown here is derived from an EMBL/GenBank/DDBJ whole genome shotgun (WGS) entry which is preliminary data.</text>
</comment>
<gene>
    <name evidence="2" type="ORF">EDD18DRAFT_1100839</name>
</gene>
<proteinExistence type="predicted"/>
<reference evidence="2" key="1">
    <citation type="submission" date="2023-06" db="EMBL/GenBank/DDBJ databases">
        <authorList>
            <consortium name="Lawrence Berkeley National Laboratory"/>
            <person name="Ahrendt S."/>
            <person name="Sahu N."/>
            <person name="Indic B."/>
            <person name="Wong-Bajracharya J."/>
            <person name="Merenyi Z."/>
            <person name="Ke H.-M."/>
            <person name="Monk M."/>
            <person name="Kocsube S."/>
            <person name="Drula E."/>
            <person name="Lipzen A."/>
            <person name="Balint B."/>
            <person name="Henrissat B."/>
            <person name="Andreopoulos B."/>
            <person name="Martin F.M."/>
            <person name="Harder C.B."/>
            <person name="Rigling D."/>
            <person name="Ford K.L."/>
            <person name="Foster G.D."/>
            <person name="Pangilinan J."/>
            <person name="Papanicolaou A."/>
            <person name="Barry K."/>
            <person name="LaButti K."/>
            <person name="Viragh M."/>
            <person name="Koriabine M."/>
            <person name="Yan M."/>
            <person name="Riley R."/>
            <person name="Champramary S."/>
            <person name="Plett K.L."/>
            <person name="Tsai I.J."/>
            <person name="Slot J."/>
            <person name="Sipos G."/>
            <person name="Plett J."/>
            <person name="Nagy L.G."/>
            <person name="Grigoriev I.V."/>
        </authorList>
    </citation>
    <scope>NUCLEOTIDE SEQUENCE</scope>
    <source>
        <strain evidence="2">HWK02</strain>
    </source>
</reference>
<protein>
    <submittedName>
        <fullName evidence="2">Uncharacterized protein</fullName>
    </submittedName>
</protein>